<name>A0A939FTY8_9ACTN</name>
<evidence type="ECO:0000313" key="2">
    <source>
        <dbReference type="EMBL" id="MBO0657302.1"/>
    </source>
</evidence>
<evidence type="ECO:0000313" key="3">
    <source>
        <dbReference type="Proteomes" id="UP000664781"/>
    </source>
</evidence>
<organism evidence="2 3">
    <name type="scientific">Streptomyces triculaminicus</name>
    <dbReference type="NCBI Taxonomy" id="2816232"/>
    <lineage>
        <taxon>Bacteria</taxon>
        <taxon>Bacillati</taxon>
        <taxon>Actinomycetota</taxon>
        <taxon>Actinomycetes</taxon>
        <taxon>Kitasatosporales</taxon>
        <taxon>Streptomycetaceae</taxon>
        <taxon>Streptomyces</taxon>
    </lineage>
</organism>
<protein>
    <submittedName>
        <fullName evidence="2">Helix-turn-helix transcriptional regulator</fullName>
    </submittedName>
</protein>
<reference evidence="2" key="1">
    <citation type="submission" date="2021-03" db="EMBL/GenBank/DDBJ databases">
        <title>Streptomyces strains.</title>
        <authorList>
            <person name="Lund M.B."/>
            <person name="Toerring T."/>
        </authorList>
    </citation>
    <scope>NUCLEOTIDE SEQUENCE</scope>
    <source>
        <strain evidence="2">JCM 4242</strain>
    </source>
</reference>
<dbReference type="AlphaFoldDB" id="A0A939FTY8"/>
<comment type="caution">
    <text evidence="2">The sequence shown here is derived from an EMBL/GenBank/DDBJ whole genome shotgun (WGS) entry which is preliminary data.</text>
</comment>
<dbReference type="SUPFAM" id="SSF47413">
    <property type="entry name" value="lambda repressor-like DNA-binding domains"/>
    <property type="match status" value="1"/>
</dbReference>
<dbReference type="PROSITE" id="PS50943">
    <property type="entry name" value="HTH_CROC1"/>
    <property type="match status" value="1"/>
</dbReference>
<evidence type="ECO:0000259" key="1">
    <source>
        <dbReference type="PROSITE" id="PS50943"/>
    </source>
</evidence>
<gene>
    <name evidence="2" type="ORF">J1792_32700</name>
</gene>
<dbReference type="SMART" id="SM00530">
    <property type="entry name" value="HTH_XRE"/>
    <property type="match status" value="1"/>
</dbReference>
<dbReference type="InterPro" id="IPR010982">
    <property type="entry name" value="Lambda_DNA-bd_dom_sf"/>
</dbReference>
<dbReference type="GO" id="GO:0003677">
    <property type="term" value="F:DNA binding"/>
    <property type="evidence" value="ECO:0007669"/>
    <property type="project" value="InterPro"/>
</dbReference>
<dbReference type="CDD" id="cd00093">
    <property type="entry name" value="HTH_XRE"/>
    <property type="match status" value="1"/>
</dbReference>
<dbReference type="Gene3D" id="1.10.260.40">
    <property type="entry name" value="lambda repressor-like DNA-binding domains"/>
    <property type="match status" value="1"/>
</dbReference>
<sequence length="442" mass="48254">MGRVDTPIRHPLAYARITRGWSQADLARLIRKAAERRGLRSGAIPQRVSKWESGRVIPDDESQDLLADVFGIDPNTVRALGWPNWLPGMDGPLPLGPYSNVTALREALRTTMDLYRRTFTAYSGAALAGLALQWATDEPHAVATALRGRRVDSDFVTMLEDTSKRLVTLATEQRQHAHRLLDAHLHTVTDLIADGRHTTGIGVRLNTLATNLSQTLGWYRFDQGDHAGAGKLWHGALHSAHATGDRDLGAGVLADFAYQSLWLNKPRAAVEVLEYAIRRADHPMARSVLYLRLGRAYAALGEELSCSRALAAAEHQLGARSADPAPTWCVWMSASDLAVDSGRCLLDLGHRRRAHQLIQYGTEVLPVARTKTKAVFLAYEADAYLRDGEYDHAAATATQALAMANRIGAPRCVELVHGLLPAFAGHDSAEGVGELLQLARAS</sequence>
<dbReference type="Gene3D" id="1.25.40.10">
    <property type="entry name" value="Tetratricopeptide repeat domain"/>
    <property type="match status" value="1"/>
</dbReference>
<keyword evidence="3" id="KW-1185">Reference proteome</keyword>
<proteinExistence type="predicted"/>
<dbReference type="InterPro" id="IPR011990">
    <property type="entry name" value="TPR-like_helical_dom_sf"/>
</dbReference>
<feature type="domain" description="HTH cro/C1-type" evidence="1">
    <location>
        <begin position="12"/>
        <end position="77"/>
    </location>
</feature>
<dbReference type="InterPro" id="IPR001387">
    <property type="entry name" value="Cro/C1-type_HTH"/>
</dbReference>
<dbReference type="Proteomes" id="UP000664781">
    <property type="component" value="Unassembled WGS sequence"/>
</dbReference>
<accession>A0A939FTY8</accession>
<dbReference type="EMBL" id="JAFMOF010000007">
    <property type="protein sequence ID" value="MBO0657302.1"/>
    <property type="molecule type" value="Genomic_DNA"/>
</dbReference>